<dbReference type="InterPro" id="IPR021109">
    <property type="entry name" value="Peptidase_aspartic_dom_sf"/>
</dbReference>
<evidence type="ECO:0000256" key="2">
    <source>
        <dbReference type="ARBA" id="ARBA00012180"/>
    </source>
</evidence>
<feature type="non-terminal residue" evidence="5">
    <location>
        <position position="1547"/>
    </location>
</feature>
<feature type="compositionally biased region" description="Basic and acidic residues" evidence="3">
    <location>
        <begin position="351"/>
        <end position="369"/>
    </location>
</feature>
<reference evidence="5" key="1">
    <citation type="submission" date="2016-05" db="EMBL/GenBank/DDBJ databases">
        <authorList>
            <person name="Lavstsen T."/>
            <person name="Jespersen J.S."/>
        </authorList>
    </citation>
    <scope>NUCLEOTIDE SEQUENCE</scope>
    <source>
        <tissue evidence="5">Brain</tissue>
    </source>
</reference>
<dbReference type="PANTHER" id="PTHR33064:SF37">
    <property type="entry name" value="RIBONUCLEASE H"/>
    <property type="match status" value="1"/>
</dbReference>
<dbReference type="CDD" id="cd00303">
    <property type="entry name" value="retropepsin_like"/>
    <property type="match status" value="1"/>
</dbReference>
<dbReference type="Gene3D" id="3.30.70.270">
    <property type="match status" value="1"/>
</dbReference>
<comment type="similarity">
    <text evidence="1">Belongs to the beta type-B retroviral polymerase family. HERV class-II K(HML-2) pol subfamily.</text>
</comment>
<dbReference type="PROSITE" id="PS50878">
    <property type="entry name" value="RT_POL"/>
    <property type="match status" value="1"/>
</dbReference>
<proteinExistence type="inferred from homology"/>
<gene>
    <name evidence="5" type="primary">CU459095.1</name>
</gene>
<dbReference type="InterPro" id="IPR000477">
    <property type="entry name" value="RT_dom"/>
</dbReference>
<organism evidence="5">
    <name type="scientific">Nothobranchius rachovii</name>
    <name type="common">bluefin notho</name>
    <dbReference type="NCBI Taxonomy" id="451742"/>
    <lineage>
        <taxon>Eukaryota</taxon>
        <taxon>Metazoa</taxon>
        <taxon>Chordata</taxon>
        <taxon>Craniata</taxon>
        <taxon>Vertebrata</taxon>
        <taxon>Euteleostomi</taxon>
        <taxon>Actinopterygii</taxon>
        <taxon>Neopterygii</taxon>
        <taxon>Teleostei</taxon>
        <taxon>Neoteleostei</taxon>
        <taxon>Acanthomorphata</taxon>
        <taxon>Ovalentaria</taxon>
        <taxon>Atherinomorphae</taxon>
        <taxon>Cyprinodontiformes</taxon>
        <taxon>Nothobranchiidae</taxon>
        <taxon>Nothobranchius</taxon>
    </lineage>
</organism>
<sequence length="1547" mass="174489">MEGQSSELTNSQQPGGAAAHDYEPGLLSGQFLSRLVAVAREPDYPSRDFTEEQRSDELEAVMYQIENPDGNKPIQVHLAKLALILYQRGLQRCLEIRNLQSMLAEKQRNGRLIEEDDTRTDSGDDGEETPPPSADENRQWEGGEHRDSEAEPESSPTPVRKQAGKANLGPPRTTGKEQLVSSTRGSEGPPSRRKGRPPLDTSPYDNRQYVVWDSLDGRTPQGRDEAYLSQPSAPFPTHTIGHSGPPRARGQFALEPQVGPPPSSSRPSQSVRSRPAERHLYLDRSPSPRRVQGAGWGYAQAQPAPQPSTHHSYSGIRHVDNQLQDKAFYASPYPDRAYYAEAPVERRRLHHADVPREEDLSRHPRDVPAVRHNMLNPDLGPRSQHWEPRAHQRYPAPSETDRGSESEDDAPYRESGLRVRQIESLAKDIERFDPNTSESNVDDYLREIERCLLDLPAPSSREKLKLIWKTTSRTVHGFMETLPPDIRDRYSSLCRALRDEYATYADSASATMGAFSIKHGRNELPREYYRRLKSAYFQGRNCPGLEEDPAFRSLFIHNLHECIRSEVSMYCRMKKLTTQEIRRYAQQAWEAGGKPQKPDAHHRVMHLAPDAEPRLELEGTEAPPTKPKSAKPRPAKPREQSQFPQQGKGGANWQPPRSGQSDRRWPNQNQRQAGRNKGKFKERRQQVSPERESADESLTKADLQEMFQQFLDKQKEQLRSADETPAPKSSSKKPDPEPPSAGLGVAQPPREARTYLISWGNTTGRSQESPEIYPPEKPDTKFLKFLGDLTNHDHARRLYCNTNVGGCIQVDALLDTGSEITLMCTTLFHRVSDTMRSLGKPVQVEPCDLKITSYTQTRECITHRAWLDITFQDMTLVHPFYVCQLDTEPLLIGQDLLERLAPLIDCQKGQLWAQVDTPKPWNPDSSRPSSILEVSLSEPQNPCSKVMPLLTAPTDEDRLQRHETAPGTPLRTHSSFLCSLKNVSLQPYAPHIVGGLTINCTHISDARLALWSEKSAISQQTFEHLRQKDPLLVSVTRSHRLLSPTWPQRLLKAPEVCSLTIQLGARQLTHTFSIIPQLDPPALIGADLLVRLGAQLDTCNQVLWARATPSSEPRSEGHEHLLSGQTIPQACRAVVEASTVLPPLVKGVPVRLTLMKHQKLPGTQAFFQPSPHFLELNLAVCGTPLLELNNRSAYLLVENPTRSPIHMPAGKPLGMLIDSSFHDFELSVPVIGQLPLFVNDRQIGADTFSTFPSQMITIKRHEALPEEPICSATLDTDGGQCLTVFAINTQPSESPVESPEHQRPSSSEPYDGFEAEVSQQLDKADALESEEQRAELRSLFYEFQSILSRDSLDCGLTNLHTVRIPTNPNAPPTFVRQYKIPLAAYESIQEILDQLKEKNIIRECNSTYNSPIWPVLKPTGKWRLTIDYRALNKQNSLQLHTIHLDQELARVRDARFFSTVDVANGFWTMKVEPADQYKLAFSFGNRQYTWNRCPFGYSNSPAEFNIFLHKAMSDAASRGNLIYVDDILMRSRTFEEHLAELRHVLQQ</sequence>
<dbReference type="Gene3D" id="3.10.10.10">
    <property type="entry name" value="HIV Type 1 Reverse Transcriptase, subunit A, domain 1"/>
    <property type="match status" value="1"/>
</dbReference>
<dbReference type="Gene3D" id="2.40.70.10">
    <property type="entry name" value="Acid Proteases"/>
    <property type="match status" value="1"/>
</dbReference>
<dbReference type="SUPFAM" id="SSF50630">
    <property type="entry name" value="Acid proteases"/>
    <property type="match status" value="1"/>
</dbReference>
<protein>
    <recommendedName>
        <fullName evidence="2">ribonuclease H</fullName>
        <ecNumber evidence="2">3.1.26.4</ecNumber>
    </recommendedName>
</protein>
<dbReference type="GO" id="GO:0004523">
    <property type="term" value="F:RNA-DNA hybrid ribonuclease activity"/>
    <property type="evidence" value="ECO:0007669"/>
    <property type="project" value="UniProtKB-EC"/>
</dbReference>
<name>A0A1A8SAS5_9TELE</name>
<feature type="region of interest" description="Disordered" evidence="3">
    <location>
        <begin position="611"/>
        <end position="699"/>
    </location>
</feature>
<dbReference type="SUPFAM" id="SSF56672">
    <property type="entry name" value="DNA/RNA polymerases"/>
    <property type="match status" value="1"/>
</dbReference>
<dbReference type="InterPro" id="IPR043128">
    <property type="entry name" value="Rev_trsase/Diguanyl_cyclase"/>
</dbReference>
<feature type="region of interest" description="Disordered" evidence="3">
    <location>
        <begin position="1"/>
        <end position="23"/>
    </location>
</feature>
<feature type="region of interest" description="Disordered" evidence="3">
    <location>
        <begin position="351"/>
        <end position="415"/>
    </location>
</feature>
<dbReference type="CDD" id="cd01647">
    <property type="entry name" value="RT_LTR"/>
    <property type="match status" value="1"/>
</dbReference>
<feature type="compositionally biased region" description="Basic and acidic residues" evidence="3">
    <location>
        <begin position="135"/>
        <end position="149"/>
    </location>
</feature>
<reference evidence="5" key="2">
    <citation type="submission" date="2016-06" db="EMBL/GenBank/DDBJ databases">
        <title>The genome of a short-lived fish provides insights into sex chromosome evolution and the genetic control of aging.</title>
        <authorList>
            <person name="Reichwald K."/>
            <person name="Felder M."/>
            <person name="Petzold A."/>
            <person name="Koch P."/>
            <person name="Groth M."/>
            <person name="Platzer M."/>
        </authorList>
    </citation>
    <scope>NUCLEOTIDE SEQUENCE</scope>
    <source>
        <tissue evidence="5">Brain</tissue>
    </source>
</reference>
<evidence type="ECO:0000256" key="3">
    <source>
        <dbReference type="SAM" id="MobiDB-lite"/>
    </source>
</evidence>
<dbReference type="InterPro" id="IPR051320">
    <property type="entry name" value="Viral_Replic_Matur_Polypro"/>
</dbReference>
<accession>A0A1A8SAS5</accession>
<evidence type="ECO:0000313" key="5">
    <source>
        <dbReference type="EMBL" id="SBS15048.1"/>
    </source>
</evidence>
<evidence type="ECO:0000259" key="4">
    <source>
        <dbReference type="PROSITE" id="PS50878"/>
    </source>
</evidence>
<dbReference type="PANTHER" id="PTHR33064">
    <property type="entry name" value="POL PROTEIN"/>
    <property type="match status" value="1"/>
</dbReference>
<feature type="region of interest" description="Disordered" evidence="3">
    <location>
        <begin position="109"/>
        <end position="319"/>
    </location>
</feature>
<feature type="compositionally biased region" description="Polar residues" evidence="3">
    <location>
        <begin position="1"/>
        <end position="14"/>
    </location>
</feature>
<feature type="compositionally biased region" description="Acidic residues" evidence="3">
    <location>
        <begin position="114"/>
        <end position="128"/>
    </location>
</feature>
<feature type="region of interest" description="Disordered" evidence="3">
    <location>
        <begin position="1291"/>
        <end position="1314"/>
    </location>
</feature>
<dbReference type="EC" id="3.1.26.4" evidence="2"/>
<dbReference type="InterPro" id="IPR043502">
    <property type="entry name" value="DNA/RNA_pol_sf"/>
</dbReference>
<dbReference type="Pfam" id="PF00078">
    <property type="entry name" value="RVT_1"/>
    <property type="match status" value="1"/>
</dbReference>
<feature type="domain" description="Reverse transcriptase" evidence="4">
    <location>
        <begin position="1396"/>
        <end position="1547"/>
    </location>
</feature>
<feature type="compositionally biased region" description="Basic and acidic residues" evidence="3">
    <location>
        <begin position="399"/>
        <end position="415"/>
    </location>
</feature>
<feature type="compositionally biased region" description="Basic and acidic residues" evidence="3">
    <location>
        <begin position="683"/>
        <end position="699"/>
    </location>
</feature>
<feature type="region of interest" description="Disordered" evidence="3">
    <location>
        <begin position="716"/>
        <end position="750"/>
    </location>
</feature>
<evidence type="ECO:0000256" key="1">
    <source>
        <dbReference type="ARBA" id="ARBA00010879"/>
    </source>
</evidence>
<dbReference type="EMBL" id="HAEI01012579">
    <property type="protein sequence ID" value="SBS15048.1"/>
    <property type="molecule type" value="Transcribed_RNA"/>
</dbReference>